<dbReference type="Proteomes" id="UP000038010">
    <property type="component" value="Unassembled WGS sequence"/>
</dbReference>
<name>A0A0N0NJ45_9EURO</name>
<dbReference type="STRING" id="1664694.A0A0N0NJ45"/>
<dbReference type="RefSeq" id="XP_017996524.1">
    <property type="nucleotide sequence ID" value="XM_018144546.1"/>
</dbReference>
<dbReference type="EC" id="2.1.2.9" evidence="1"/>
<dbReference type="GeneID" id="28736426"/>
<dbReference type="AlphaFoldDB" id="A0A0N0NJ45"/>
<dbReference type="InterPro" id="IPR036477">
    <property type="entry name" value="Formyl_transf_N_sf"/>
</dbReference>
<feature type="domain" description="Formyl transferase N-terminal" evidence="2">
    <location>
        <begin position="48"/>
        <end position="189"/>
    </location>
</feature>
<accession>A0A0N0NJ45</accession>
<protein>
    <recommendedName>
        <fullName evidence="1">methionyl-tRNA formyltransferase</fullName>
        <ecNumber evidence="1">2.1.2.9</ecNumber>
    </recommendedName>
</protein>
<dbReference type="EMBL" id="LFJN01000030">
    <property type="protein sequence ID" value="KPI36561.1"/>
    <property type="molecule type" value="Genomic_DNA"/>
</dbReference>
<comment type="caution">
    <text evidence="3">The sequence shown here is derived from an EMBL/GenBank/DDBJ whole genome shotgun (WGS) entry which is preliminary data.</text>
</comment>
<sequence>MFLFASRHGRSLPIRRFNQLRAFHVSPSLFQEKLNVLFCGADRFSVAHLQALHEESTLPESSIGSVHVVTRTDKRHGRGSSAITAPPVKDAALQLGLNVHQLDTFTGWSPPPTDLIVAVSFGLLIPSRILQASKYGGINVHPSLLPDLRGAAPVHWAIMLGRKHTGVTIQSLHPTKFDHGVIIAQTPAPGIPINGRYGGLTDTLSAFGCDMLLDTIRKGLYKPPYQPIAPRKFDELAMAPKIASEHRQIDFDSLTAEDIIRRSNALGRLYTFAQDATGRKVRVVINENIGIYVPQDPQVRDICKWQPVGHPYAIQGADGHFLSPMSATNNALFINTIDGKTLHVTRMTVEGLGTMDAIMAARRKQLLGPLRQQHGFQTFRVSWFHAPLSATGPIGSATGAGASGDAPADT</sequence>
<dbReference type="OrthoDB" id="10268103at2759"/>
<dbReference type="InterPro" id="IPR002376">
    <property type="entry name" value="Formyl_transf_N"/>
</dbReference>
<dbReference type="PANTHER" id="PTHR11138">
    <property type="entry name" value="METHIONYL-TRNA FORMYLTRANSFERASE"/>
    <property type="match status" value="1"/>
</dbReference>
<dbReference type="InterPro" id="IPR041711">
    <property type="entry name" value="Met-tRNA-FMT_N"/>
</dbReference>
<dbReference type="GO" id="GO:0005739">
    <property type="term" value="C:mitochondrion"/>
    <property type="evidence" value="ECO:0007669"/>
    <property type="project" value="TreeGrafter"/>
</dbReference>
<dbReference type="GO" id="GO:0004479">
    <property type="term" value="F:methionyl-tRNA formyltransferase activity"/>
    <property type="evidence" value="ECO:0007669"/>
    <property type="project" value="UniProtKB-EC"/>
</dbReference>
<evidence type="ECO:0000313" key="3">
    <source>
        <dbReference type="EMBL" id="KPI36561.1"/>
    </source>
</evidence>
<proteinExistence type="predicted"/>
<evidence type="ECO:0000256" key="1">
    <source>
        <dbReference type="ARBA" id="ARBA00012261"/>
    </source>
</evidence>
<keyword evidence="3" id="KW-0808">Transferase</keyword>
<dbReference type="Gene3D" id="3.40.50.12230">
    <property type="match status" value="1"/>
</dbReference>
<gene>
    <name evidence="3" type="ORF">AB675_4409</name>
</gene>
<keyword evidence="4" id="KW-1185">Reference proteome</keyword>
<dbReference type="Pfam" id="PF00551">
    <property type="entry name" value="Formyl_trans_N"/>
    <property type="match status" value="1"/>
</dbReference>
<evidence type="ECO:0000259" key="2">
    <source>
        <dbReference type="Pfam" id="PF00551"/>
    </source>
</evidence>
<evidence type="ECO:0000313" key="4">
    <source>
        <dbReference type="Proteomes" id="UP000038010"/>
    </source>
</evidence>
<dbReference type="PANTHER" id="PTHR11138:SF5">
    <property type="entry name" value="METHIONYL-TRNA FORMYLTRANSFERASE, MITOCHONDRIAL"/>
    <property type="match status" value="1"/>
</dbReference>
<dbReference type="VEuPathDB" id="FungiDB:AB675_4409"/>
<dbReference type="CDD" id="cd08646">
    <property type="entry name" value="FMT_core_Met-tRNA-FMT_N"/>
    <property type="match status" value="1"/>
</dbReference>
<organism evidence="3 4">
    <name type="scientific">Cyphellophora attinorum</name>
    <dbReference type="NCBI Taxonomy" id="1664694"/>
    <lineage>
        <taxon>Eukaryota</taxon>
        <taxon>Fungi</taxon>
        <taxon>Dikarya</taxon>
        <taxon>Ascomycota</taxon>
        <taxon>Pezizomycotina</taxon>
        <taxon>Eurotiomycetes</taxon>
        <taxon>Chaetothyriomycetidae</taxon>
        <taxon>Chaetothyriales</taxon>
        <taxon>Cyphellophoraceae</taxon>
        <taxon>Cyphellophora</taxon>
    </lineage>
</organism>
<reference evidence="3 4" key="1">
    <citation type="submission" date="2015-06" db="EMBL/GenBank/DDBJ databases">
        <title>Draft genome of the ant-associated black yeast Phialophora attae CBS 131958.</title>
        <authorList>
            <person name="Moreno L.F."/>
            <person name="Stielow B.J."/>
            <person name="de Hoog S."/>
            <person name="Vicente V.A."/>
            <person name="Weiss V.A."/>
            <person name="de Vries M."/>
            <person name="Cruz L.M."/>
            <person name="Souza E.M."/>
        </authorList>
    </citation>
    <scope>NUCLEOTIDE SEQUENCE [LARGE SCALE GENOMIC DNA]</scope>
    <source>
        <strain evidence="3 4">CBS 131958</strain>
    </source>
</reference>
<dbReference type="SUPFAM" id="SSF53328">
    <property type="entry name" value="Formyltransferase"/>
    <property type="match status" value="1"/>
</dbReference>